<dbReference type="AlphaFoldDB" id="A0AAE5IP79"/>
<dbReference type="Gene3D" id="3.40.50.300">
    <property type="entry name" value="P-loop containing nucleotide triphosphate hydrolases"/>
    <property type="match status" value="1"/>
</dbReference>
<dbReference type="SUPFAM" id="SSF52540">
    <property type="entry name" value="P-loop containing nucleoside triphosphate hydrolases"/>
    <property type="match status" value="1"/>
</dbReference>
<reference evidence="1" key="2">
    <citation type="submission" date="2019-11" db="EMBL/GenBank/DDBJ databases">
        <title>Spread of Macrolides and rifampicin resistant Rhodococcus equi in clinical isolates in the USA.</title>
        <authorList>
            <person name="Alvarez-Narvaez S."/>
            <person name="Huber L."/>
            <person name="Cohen N.D."/>
            <person name="Slovis N."/>
            <person name="Greiter M."/>
            <person name="Giguere S."/>
            <person name="Hart K."/>
        </authorList>
    </citation>
    <scope>NUCLEOTIDE SEQUENCE</scope>
    <source>
        <strain evidence="1">Lh_38</strain>
    </source>
</reference>
<comment type="caution">
    <text evidence="2">The sequence shown here is derived from an EMBL/GenBank/DDBJ whole genome shotgun (WGS) entry which is preliminary data.</text>
</comment>
<dbReference type="EMBL" id="WUXD01000061">
    <property type="protein sequence ID" value="MBM4629113.1"/>
    <property type="molecule type" value="Genomic_DNA"/>
</dbReference>
<dbReference type="Proteomes" id="UP000738270">
    <property type="component" value="Unassembled WGS sequence"/>
</dbReference>
<sequence length="188" mass="21741">MPLLDATSPLPCRPHRVLVAGTSGSGKTTLAARIGAALDLPFTEMDALHHGPGWTPRPEFLADVEAFTSGNRWATEWQYGAARPLLAERADLLVWLDLPRSTVMRQVTVRTLRRRMRREVLWNGNVEPPLWTVFTERDHIIRWAWRTHADGARKIAEVRERWEDLVIVRLQSRAEVEDWVDRELSRHR</sequence>
<evidence type="ECO:0000313" key="3">
    <source>
        <dbReference type="Proteomes" id="UP000193518"/>
    </source>
</evidence>
<dbReference type="RefSeq" id="WP_044991350.1">
    <property type="nucleotide sequence ID" value="NZ_CP118697.1"/>
</dbReference>
<dbReference type="InterPro" id="IPR027417">
    <property type="entry name" value="P-loop_NTPase"/>
</dbReference>
<dbReference type="InterPro" id="IPR052922">
    <property type="entry name" value="Cytidylate_Kinase-2"/>
</dbReference>
<dbReference type="EMBL" id="LWIC01000012">
    <property type="protein sequence ID" value="ORM21106.1"/>
    <property type="molecule type" value="Genomic_DNA"/>
</dbReference>
<accession>A0AAE5IP79</accession>
<organism evidence="2 3">
    <name type="scientific">Rhodococcus hoagii</name>
    <name type="common">Corynebacterium equii</name>
    <dbReference type="NCBI Taxonomy" id="43767"/>
    <lineage>
        <taxon>Bacteria</taxon>
        <taxon>Bacillati</taxon>
        <taxon>Actinomycetota</taxon>
        <taxon>Actinomycetes</taxon>
        <taxon>Mycobacteriales</taxon>
        <taxon>Nocardiaceae</taxon>
        <taxon>Prescottella</taxon>
    </lineage>
</organism>
<evidence type="ECO:0000313" key="1">
    <source>
        <dbReference type="EMBL" id="MBM4629113.1"/>
    </source>
</evidence>
<gene>
    <name evidence="2" type="ORF">A5N68_22470</name>
    <name evidence="1" type="ORF">GS453_20645</name>
</gene>
<proteinExistence type="predicted"/>
<name>A0AAE5IP79_RHOHA</name>
<dbReference type="PANTHER" id="PTHR37816">
    <property type="entry name" value="YALI0E33011P"/>
    <property type="match status" value="1"/>
</dbReference>
<dbReference type="PANTHER" id="PTHR37816:SF1">
    <property type="entry name" value="TOXIN"/>
    <property type="match status" value="1"/>
</dbReference>
<protein>
    <submittedName>
        <fullName evidence="2">AAA family ATPase</fullName>
    </submittedName>
</protein>
<reference evidence="2 3" key="1">
    <citation type="journal article" date="2016" name="Genome Biol. Evol.">
        <title>Pangenome and Phylogenomic Analysis of the Pathogenic Actinobacterium Rhodococcus equi.</title>
        <authorList>
            <person name="Anastasi E."/>
            <person name="MacArthur I."/>
            <person name="Scortti M."/>
            <person name="Alvarez S."/>
            <person name="Giguere S."/>
            <person name="Vazquez-Boland J.A."/>
        </authorList>
    </citation>
    <scope>NUCLEOTIDE SEQUENCE [LARGE SCALE GENOMIC DNA]</scope>
    <source>
        <strain evidence="2 3">PAM1271</strain>
    </source>
</reference>
<evidence type="ECO:0000313" key="2">
    <source>
        <dbReference type="EMBL" id="ORM21106.1"/>
    </source>
</evidence>
<dbReference type="Proteomes" id="UP000193518">
    <property type="component" value="Unassembled WGS sequence"/>
</dbReference>